<dbReference type="AlphaFoldDB" id="A0A5K7X8U6"/>
<dbReference type="InterPro" id="IPR014729">
    <property type="entry name" value="Rossmann-like_a/b/a_fold"/>
</dbReference>
<dbReference type="KEGG" id="lpav:PLANPX_1899"/>
<evidence type="ECO:0000313" key="3">
    <source>
        <dbReference type="EMBL" id="BBO32287.1"/>
    </source>
</evidence>
<dbReference type="RefSeq" id="WP_152098276.1">
    <property type="nucleotide sequence ID" value="NZ_AP021861.1"/>
</dbReference>
<proteinExistence type="inferred from homology"/>
<dbReference type="Gene3D" id="3.40.50.620">
    <property type="entry name" value="HUPs"/>
    <property type="match status" value="1"/>
</dbReference>
<evidence type="ECO:0000259" key="2">
    <source>
        <dbReference type="Pfam" id="PF00582"/>
    </source>
</evidence>
<dbReference type="PRINTS" id="PR01438">
    <property type="entry name" value="UNVRSLSTRESS"/>
</dbReference>
<comment type="similarity">
    <text evidence="1">Belongs to the universal stress protein A family.</text>
</comment>
<dbReference type="InterPro" id="IPR006015">
    <property type="entry name" value="Universal_stress_UspA"/>
</dbReference>
<feature type="domain" description="UspA" evidence="2">
    <location>
        <begin position="9"/>
        <end position="141"/>
    </location>
</feature>
<dbReference type="PANTHER" id="PTHR46268:SF6">
    <property type="entry name" value="UNIVERSAL STRESS PROTEIN UP12"/>
    <property type="match status" value="1"/>
</dbReference>
<evidence type="ECO:0000256" key="1">
    <source>
        <dbReference type="ARBA" id="ARBA00008791"/>
    </source>
</evidence>
<dbReference type="SUPFAM" id="SSF52402">
    <property type="entry name" value="Adenine nucleotide alpha hydrolases-like"/>
    <property type="match status" value="1"/>
</dbReference>
<gene>
    <name evidence="3" type="ORF">PLANPX_1899</name>
</gene>
<dbReference type="Pfam" id="PF00582">
    <property type="entry name" value="Usp"/>
    <property type="match status" value="1"/>
</dbReference>
<dbReference type="InterPro" id="IPR006016">
    <property type="entry name" value="UspA"/>
</dbReference>
<evidence type="ECO:0000313" key="4">
    <source>
        <dbReference type="Proteomes" id="UP000326837"/>
    </source>
</evidence>
<accession>A0A5K7X8U6</accession>
<dbReference type="Proteomes" id="UP000326837">
    <property type="component" value="Chromosome"/>
</dbReference>
<dbReference type="PANTHER" id="PTHR46268">
    <property type="entry name" value="STRESS RESPONSE PROTEIN NHAX"/>
    <property type="match status" value="1"/>
</dbReference>
<protein>
    <recommendedName>
        <fullName evidence="2">UspA domain-containing protein</fullName>
    </recommendedName>
</protein>
<dbReference type="CDD" id="cd00293">
    <property type="entry name" value="USP-like"/>
    <property type="match status" value="1"/>
</dbReference>
<sequence>MRDFHDCQIIAPVDFSEESDRSLRTAIELSGDSTHVTVVHVMAPFVFAEPLIIGDAMSDEANRHELLTALKARYADSIYHGVNLRVITGNPGIEIVRIAADLKAGLIVMPSHGWTGLKHLLLGSVAERVVRTANCPVLILRK</sequence>
<dbReference type="EMBL" id="AP021861">
    <property type="protein sequence ID" value="BBO32287.1"/>
    <property type="molecule type" value="Genomic_DNA"/>
</dbReference>
<keyword evidence="4" id="KW-1185">Reference proteome</keyword>
<organism evidence="3 4">
    <name type="scientific">Lacipirellula parvula</name>
    <dbReference type="NCBI Taxonomy" id="2650471"/>
    <lineage>
        <taxon>Bacteria</taxon>
        <taxon>Pseudomonadati</taxon>
        <taxon>Planctomycetota</taxon>
        <taxon>Planctomycetia</taxon>
        <taxon>Pirellulales</taxon>
        <taxon>Lacipirellulaceae</taxon>
        <taxon>Lacipirellula</taxon>
    </lineage>
</organism>
<reference evidence="4" key="1">
    <citation type="submission" date="2019-10" db="EMBL/GenBank/DDBJ databases">
        <title>Lacipirellula parvula gen. nov., sp. nov., representing a lineage of planctomycetes widespread in freshwater anoxic habitats, and description of the family Lacipirellulaceae.</title>
        <authorList>
            <person name="Dedysh S.N."/>
            <person name="Kulichevskaya I.S."/>
            <person name="Beletsky A.V."/>
            <person name="Rakitin A.L."/>
            <person name="Mardanov A.V."/>
            <person name="Ivanova A.A."/>
            <person name="Saltykova V.X."/>
            <person name="Rijpstra W.I.C."/>
            <person name="Sinninghe Damste J.S."/>
            <person name="Ravin N.V."/>
        </authorList>
    </citation>
    <scope>NUCLEOTIDE SEQUENCE [LARGE SCALE GENOMIC DNA]</scope>
    <source>
        <strain evidence="4">PX69</strain>
    </source>
</reference>
<name>A0A5K7X8U6_9BACT</name>